<name>A0A8H6T6H0_9AGAR</name>
<feature type="region of interest" description="Disordered" evidence="1">
    <location>
        <begin position="139"/>
        <end position="167"/>
    </location>
</feature>
<dbReference type="RefSeq" id="XP_037223934.1">
    <property type="nucleotide sequence ID" value="XM_037358839.1"/>
</dbReference>
<dbReference type="AlphaFoldDB" id="A0A8H6T6H0"/>
<reference evidence="2" key="1">
    <citation type="submission" date="2020-05" db="EMBL/GenBank/DDBJ databases">
        <title>Mycena genomes resolve the evolution of fungal bioluminescence.</title>
        <authorList>
            <person name="Tsai I.J."/>
        </authorList>
    </citation>
    <scope>NUCLEOTIDE SEQUENCE</scope>
    <source>
        <strain evidence="2">171206Taipei</strain>
    </source>
</reference>
<gene>
    <name evidence="2" type="ORF">MIND_00193100</name>
</gene>
<dbReference type="Proteomes" id="UP000636479">
    <property type="component" value="Unassembled WGS sequence"/>
</dbReference>
<proteinExistence type="predicted"/>
<protein>
    <submittedName>
        <fullName evidence="2">Uncharacterized protein</fullName>
    </submittedName>
</protein>
<evidence type="ECO:0000256" key="1">
    <source>
        <dbReference type="SAM" id="MobiDB-lite"/>
    </source>
</evidence>
<feature type="compositionally biased region" description="Polar residues" evidence="1">
    <location>
        <begin position="144"/>
        <end position="157"/>
    </location>
</feature>
<keyword evidence="3" id="KW-1185">Reference proteome</keyword>
<accession>A0A8H6T6H0</accession>
<comment type="caution">
    <text evidence="2">The sequence shown here is derived from an EMBL/GenBank/DDBJ whole genome shotgun (WGS) entry which is preliminary data.</text>
</comment>
<evidence type="ECO:0000313" key="3">
    <source>
        <dbReference type="Proteomes" id="UP000636479"/>
    </source>
</evidence>
<dbReference type="GeneID" id="59341355"/>
<organism evidence="2 3">
    <name type="scientific">Mycena indigotica</name>
    <dbReference type="NCBI Taxonomy" id="2126181"/>
    <lineage>
        <taxon>Eukaryota</taxon>
        <taxon>Fungi</taxon>
        <taxon>Dikarya</taxon>
        <taxon>Basidiomycota</taxon>
        <taxon>Agaricomycotina</taxon>
        <taxon>Agaricomycetes</taxon>
        <taxon>Agaricomycetidae</taxon>
        <taxon>Agaricales</taxon>
        <taxon>Marasmiineae</taxon>
        <taxon>Mycenaceae</taxon>
        <taxon>Mycena</taxon>
    </lineage>
</organism>
<sequence length="202" mass="21473">MTEPETVLQSTRWDADLEFPWQFSEFTDTESSFHSPAASSTLTSTMSAVDTHAVPLQDHWLAAAVPPLRPAEPLPTSDLNWLGTAHSTAAYSTIPPSITTHESGLPSSNPGVERQWLGASISRGDVDFLRPSQAFHSGWKPADTTASGNPGFNSTSDPFGAAHATDATPQQPDVAFAPSLVTGMSVPLETRVAVDGLYPKLS</sequence>
<dbReference type="EMBL" id="JACAZF010000002">
    <property type="protein sequence ID" value="KAF7311826.1"/>
    <property type="molecule type" value="Genomic_DNA"/>
</dbReference>
<evidence type="ECO:0000313" key="2">
    <source>
        <dbReference type="EMBL" id="KAF7311826.1"/>
    </source>
</evidence>